<organism evidence="3 4">
    <name type="scientific">Adineta steineri</name>
    <dbReference type="NCBI Taxonomy" id="433720"/>
    <lineage>
        <taxon>Eukaryota</taxon>
        <taxon>Metazoa</taxon>
        <taxon>Spiralia</taxon>
        <taxon>Gnathifera</taxon>
        <taxon>Rotifera</taxon>
        <taxon>Eurotatoria</taxon>
        <taxon>Bdelloidea</taxon>
        <taxon>Adinetida</taxon>
        <taxon>Adinetidae</taxon>
        <taxon>Adineta</taxon>
    </lineage>
</organism>
<evidence type="ECO:0000313" key="2">
    <source>
        <dbReference type="EMBL" id="CAF3651857.1"/>
    </source>
</evidence>
<dbReference type="AlphaFoldDB" id="A0A819GXZ0"/>
<protein>
    <submittedName>
        <fullName evidence="3">Uncharacterized protein</fullName>
    </submittedName>
</protein>
<dbReference type="Proteomes" id="UP000663868">
    <property type="component" value="Unassembled WGS sequence"/>
</dbReference>
<evidence type="ECO:0000313" key="3">
    <source>
        <dbReference type="EMBL" id="CAF3892071.1"/>
    </source>
</evidence>
<feature type="region of interest" description="Disordered" evidence="1">
    <location>
        <begin position="1"/>
        <end position="21"/>
    </location>
</feature>
<evidence type="ECO:0000313" key="4">
    <source>
        <dbReference type="Proteomes" id="UP000663881"/>
    </source>
</evidence>
<gene>
    <name evidence="2" type="ORF">KXQ929_LOCUS7795</name>
    <name evidence="3" type="ORF">OKA104_LOCUS23713</name>
</gene>
<comment type="caution">
    <text evidence="3">The sequence shown here is derived from an EMBL/GenBank/DDBJ whole genome shotgun (WGS) entry which is preliminary data.</text>
</comment>
<accession>A0A819GXZ0</accession>
<dbReference type="Proteomes" id="UP000663881">
    <property type="component" value="Unassembled WGS sequence"/>
</dbReference>
<proteinExistence type="predicted"/>
<dbReference type="EMBL" id="CAJOAY010001836">
    <property type="protein sequence ID" value="CAF3892071.1"/>
    <property type="molecule type" value="Genomic_DNA"/>
</dbReference>
<evidence type="ECO:0000256" key="1">
    <source>
        <dbReference type="SAM" id="MobiDB-lite"/>
    </source>
</evidence>
<feature type="non-terminal residue" evidence="3">
    <location>
        <position position="21"/>
    </location>
</feature>
<name>A0A819GXZ0_9BILA</name>
<sequence length="21" mass="2269">MGGRNISTTKNGKFMNPTDQA</sequence>
<reference evidence="3" key="1">
    <citation type="submission" date="2021-02" db="EMBL/GenBank/DDBJ databases">
        <authorList>
            <person name="Nowell W R."/>
        </authorList>
    </citation>
    <scope>NUCLEOTIDE SEQUENCE</scope>
</reference>
<dbReference type="EMBL" id="CAJOBB010000327">
    <property type="protein sequence ID" value="CAF3651857.1"/>
    <property type="molecule type" value="Genomic_DNA"/>
</dbReference>